<evidence type="ECO:0000313" key="3">
    <source>
        <dbReference type="EMBL" id="QGZ94857.1"/>
    </source>
</evidence>
<sequence>MRGFVFLLAAASVGLASCAHRGSPTSGAQCDNRAVVVAFYTEALVEPERHPRAAFERYMAPDFIEHKPDIPGGTREATASFLEGVIAAVPQARWEIVRTIAEGDLVFLHVRFTPAEGAPAYALADVFRVQDCRIVEHWDVVAGPVEGAVNPHSRF</sequence>
<dbReference type="Pfam" id="PF12680">
    <property type="entry name" value="SnoaL_2"/>
    <property type="match status" value="1"/>
</dbReference>
<feature type="signal peptide" evidence="1">
    <location>
        <begin position="1"/>
        <end position="21"/>
    </location>
</feature>
<proteinExistence type="predicted"/>
<dbReference type="PROSITE" id="PS51257">
    <property type="entry name" value="PROKAR_LIPOPROTEIN"/>
    <property type="match status" value="1"/>
</dbReference>
<dbReference type="AlphaFoldDB" id="A0A6I6MPZ3"/>
<dbReference type="EMBL" id="CP047045">
    <property type="protein sequence ID" value="QGZ94857.1"/>
    <property type="molecule type" value="Genomic_DNA"/>
</dbReference>
<evidence type="ECO:0000256" key="1">
    <source>
        <dbReference type="SAM" id="SignalP"/>
    </source>
</evidence>
<feature type="chain" id="PRO_5026179871" evidence="1">
    <location>
        <begin position="22"/>
        <end position="155"/>
    </location>
</feature>
<evidence type="ECO:0000259" key="2">
    <source>
        <dbReference type="Pfam" id="PF12680"/>
    </source>
</evidence>
<reference evidence="4" key="1">
    <citation type="submission" date="2019-12" db="EMBL/GenBank/DDBJ databases">
        <title>Complete genome of Terracaulis silvestris 0127_4.</title>
        <authorList>
            <person name="Vieira S."/>
            <person name="Riedel T."/>
            <person name="Sproer C."/>
            <person name="Pascual J."/>
            <person name="Boedeker C."/>
            <person name="Overmann J."/>
        </authorList>
    </citation>
    <scope>NUCLEOTIDE SEQUENCE [LARGE SCALE GENOMIC DNA]</scope>
    <source>
        <strain evidence="4">0127_4</strain>
    </source>
</reference>
<organism evidence="3 4">
    <name type="scientific">Terricaulis silvestris</name>
    <dbReference type="NCBI Taxonomy" id="2686094"/>
    <lineage>
        <taxon>Bacteria</taxon>
        <taxon>Pseudomonadati</taxon>
        <taxon>Pseudomonadota</taxon>
        <taxon>Alphaproteobacteria</taxon>
        <taxon>Caulobacterales</taxon>
        <taxon>Caulobacteraceae</taxon>
        <taxon>Terricaulis</taxon>
    </lineage>
</organism>
<dbReference type="InterPro" id="IPR037401">
    <property type="entry name" value="SnoaL-like"/>
</dbReference>
<feature type="domain" description="SnoaL-like" evidence="2">
    <location>
        <begin position="48"/>
        <end position="137"/>
    </location>
</feature>
<dbReference type="Gene3D" id="3.10.450.50">
    <property type="match status" value="1"/>
</dbReference>
<dbReference type="KEGG" id="tsv:DSM104635_01689"/>
<dbReference type="RefSeq" id="WP_158765760.1">
    <property type="nucleotide sequence ID" value="NZ_CP047045.1"/>
</dbReference>
<name>A0A6I6MPZ3_9CAUL</name>
<keyword evidence="1" id="KW-0732">Signal</keyword>
<dbReference type="SUPFAM" id="SSF54427">
    <property type="entry name" value="NTF2-like"/>
    <property type="match status" value="1"/>
</dbReference>
<accession>A0A6I6MPZ3</accession>
<gene>
    <name evidence="3" type="ORF">DSM104635_01689</name>
</gene>
<dbReference type="Proteomes" id="UP000431269">
    <property type="component" value="Chromosome"/>
</dbReference>
<keyword evidence="4" id="KW-1185">Reference proteome</keyword>
<evidence type="ECO:0000313" key="4">
    <source>
        <dbReference type="Proteomes" id="UP000431269"/>
    </source>
</evidence>
<dbReference type="InterPro" id="IPR032710">
    <property type="entry name" value="NTF2-like_dom_sf"/>
</dbReference>
<protein>
    <submittedName>
        <fullName evidence="3">Putative ester cyclase</fullName>
    </submittedName>
</protein>